<keyword evidence="7" id="KW-1185">Reference proteome</keyword>
<dbReference type="CDD" id="cd03359">
    <property type="entry name" value="LbH_Dynactin_5"/>
    <property type="match status" value="1"/>
</dbReference>
<dbReference type="OMA" id="SQIHGTQ"/>
<dbReference type="InterPro" id="IPR047125">
    <property type="entry name" value="DCTN5"/>
</dbReference>
<evidence type="ECO:0000313" key="6">
    <source>
        <dbReference type="EMBL" id="UJO11396.1"/>
    </source>
</evidence>
<organism evidence="6 7">
    <name type="scientific">Passalora fulva</name>
    <name type="common">Tomato leaf mold</name>
    <name type="synonym">Cladosporium fulvum</name>
    <dbReference type="NCBI Taxonomy" id="5499"/>
    <lineage>
        <taxon>Eukaryota</taxon>
        <taxon>Fungi</taxon>
        <taxon>Dikarya</taxon>
        <taxon>Ascomycota</taxon>
        <taxon>Pezizomycotina</taxon>
        <taxon>Dothideomycetes</taxon>
        <taxon>Dothideomycetidae</taxon>
        <taxon>Mycosphaerellales</taxon>
        <taxon>Mycosphaerellaceae</taxon>
        <taxon>Fulvia</taxon>
    </lineage>
</organism>
<accession>A0A9Q8L5X3</accession>
<protein>
    <recommendedName>
        <fullName evidence="5">Dynactin subunit 5</fullName>
    </recommendedName>
</protein>
<dbReference type="PANTHER" id="PTHR46126">
    <property type="entry name" value="DYNACTIN SUBUNIT 5"/>
    <property type="match status" value="1"/>
</dbReference>
<dbReference type="KEGG" id="ffu:CLAFUR5_01061"/>
<dbReference type="Proteomes" id="UP000756132">
    <property type="component" value="Chromosome 1"/>
</dbReference>
<gene>
    <name evidence="6" type="ORF">CLAFUR5_01061</name>
</gene>
<dbReference type="OrthoDB" id="417208at2759"/>
<evidence type="ECO:0000256" key="2">
    <source>
        <dbReference type="ARBA" id="ARBA00022490"/>
    </source>
</evidence>
<dbReference type="PANTHER" id="PTHR46126:SF1">
    <property type="entry name" value="DYNACTIN SUBUNIT 5"/>
    <property type="match status" value="1"/>
</dbReference>
<evidence type="ECO:0000256" key="3">
    <source>
        <dbReference type="ARBA" id="ARBA00023212"/>
    </source>
</evidence>
<dbReference type="Gene3D" id="2.160.10.10">
    <property type="entry name" value="Hexapeptide repeat proteins"/>
    <property type="match status" value="1"/>
</dbReference>
<evidence type="ECO:0000256" key="1">
    <source>
        <dbReference type="ARBA" id="ARBA00004245"/>
    </source>
</evidence>
<keyword evidence="2" id="KW-0963">Cytoplasm</keyword>
<reference evidence="6" key="1">
    <citation type="submission" date="2021-12" db="EMBL/GenBank/DDBJ databases">
        <authorList>
            <person name="Zaccaron A."/>
            <person name="Stergiopoulos I."/>
        </authorList>
    </citation>
    <scope>NUCLEOTIDE SEQUENCE</scope>
    <source>
        <strain evidence="6">Race5_Kim</strain>
    </source>
</reference>
<comment type="similarity">
    <text evidence="4">Belongs to the dynactin subunits 5/6 family. Dynactin subunit 5 subfamily.</text>
</comment>
<dbReference type="GeneID" id="71980939"/>
<comment type="subcellular location">
    <subcellularLocation>
        <location evidence="1">Cytoplasm</location>
        <location evidence="1">Cytoskeleton</location>
    </subcellularLocation>
</comment>
<dbReference type="GO" id="GO:0005869">
    <property type="term" value="C:dynactin complex"/>
    <property type="evidence" value="ECO:0007669"/>
    <property type="project" value="TreeGrafter"/>
</dbReference>
<name>A0A9Q8L5X3_PASFU</name>
<dbReference type="SUPFAM" id="SSF51161">
    <property type="entry name" value="Trimeric LpxA-like enzymes"/>
    <property type="match status" value="1"/>
</dbReference>
<reference evidence="6" key="2">
    <citation type="journal article" date="2022" name="Microb. Genom.">
        <title>A chromosome-scale genome assembly of the tomato pathogen Cladosporium fulvum reveals a compartmentalized genome architecture and the presence of a dispensable chromosome.</title>
        <authorList>
            <person name="Zaccaron A.Z."/>
            <person name="Chen L.H."/>
            <person name="Samaras A."/>
            <person name="Stergiopoulos I."/>
        </authorList>
    </citation>
    <scope>NUCLEOTIDE SEQUENCE</scope>
    <source>
        <strain evidence="6">Race5_Kim</strain>
    </source>
</reference>
<dbReference type="InterPro" id="IPR011004">
    <property type="entry name" value="Trimer_LpxA-like_sf"/>
</dbReference>
<keyword evidence="3" id="KW-0206">Cytoskeleton</keyword>
<evidence type="ECO:0000256" key="4">
    <source>
        <dbReference type="ARBA" id="ARBA00034706"/>
    </source>
</evidence>
<evidence type="ECO:0000256" key="5">
    <source>
        <dbReference type="ARBA" id="ARBA00034865"/>
    </source>
</evidence>
<dbReference type="EMBL" id="CP090163">
    <property type="protein sequence ID" value="UJO11396.1"/>
    <property type="molecule type" value="Genomic_DNA"/>
</dbReference>
<evidence type="ECO:0000313" key="7">
    <source>
        <dbReference type="Proteomes" id="UP000756132"/>
    </source>
</evidence>
<sequence>MSSRPAASVRRSTKTEYIETDTGNKISRRAHIDGKQNIMLGGRTVIMADVHMRGDLCRLPEPAPEGEKPKTPPTAISIGKASVMSTNVVLHPPMRIHHGQTTYYPIRIGDNVFVGQGTYISSAVIYSHVHIGANCVLGPFSLVKESSKILANTVVPANMVIPAGAIVAGRPARIVGEVGDGFGQGGGAEVEEWVEGGDLRPLVRAIK</sequence>
<dbReference type="Pfam" id="PF21711">
    <property type="entry name" value="DCTN5"/>
    <property type="match status" value="2"/>
</dbReference>
<dbReference type="AlphaFoldDB" id="A0A9Q8L5X3"/>
<proteinExistence type="inferred from homology"/>
<dbReference type="RefSeq" id="XP_047755762.1">
    <property type="nucleotide sequence ID" value="XM_047900209.1"/>
</dbReference>